<gene>
    <name evidence="3" type="primary">msrB</name>
    <name evidence="6" type="ORF">AKG39_17410</name>
</gene>
<comment type="similarity">
    <text evidence="3">Belongs to the MsrB Met sulfoxide reductase family.</text>
</comment>
<dbReference type="RefSeq" id="WP_050741672.1">
    <property type="nucleotide sequence ID" value="NZ_LGYO01000058.1"/>
</dbReference>
<dbReference type="Gene3D" id="2.170.150.20">
    <property type="entry name" value="Peptide methionine sulfoxide reductase"/>
    <property type="match status" value="1"/>
</dbReference>
<sequence>MEYVKKDKNELKKSLTPKQYSVTQESATEPPFKNEYNSEFREGIYVDITTGEPLFVSTDKFESGCGWPSFSKPIDTEVVKELKDNTLLMQRTEVRSKTGDAHLGHVFNDGPQDKGGLRYCINSASLRFVPKEKMTEEGYDQYLKLLD</sequence>
<evidence type="ECO:0000256" key="3">
    <source>
        <dbReference type="HAMAP-Rule" id="MF_01400"/>
    </source>
</evidence>
<dbReference type="NCBIfam" id="TIGR00357">
    <property type="entry name" value="peptide-methionine (R)-S-oxide reductase MsrB"/>
    <property type="match status" value="1"/>
</dbReference>
<dbReference type="InterPro" id="IPR028427">
    <property type="entry name" value="Met_Sox_Rdtase_MsrB"/>
</dbReference>
<dbReference type="FunFam" id="2.170.150.20:FF:000003">
    <property type="entry name" value="Peptide methionine sulfoxide reductase MsrB"/>
    <property type="match status" value="1"/>
</dbReference>
<evidence type="ECO:0000259" key="5">
    <source>
        <dbReference type="PROSITE" id="PS51790"/>
    </source>
</evidence>
<keyword evidence="1 3" id="KW-0560">Oxidoreductase</keyword>
<dbReference type="PATRIC" id="fig|52689.4.peg.3045"/>
<feature type="compositionally biased region" description="Basic and acidic residues" evidence="4">
    <location>
        <begin position="1"/>
        <end position="13"/>
    </location>
</feature>
<protein>
    <recommendedName>
        <fullName evidence="3">Peptide methionine sulfoxide reductase MsrB</fullName>
        <ecNumber evidence="3">1.8.4.12</ecNumber>
    </recommendedName>
    <alternativeName>
        <fullName evidence="3">Peptide-methionine (R)-S-oxide reductase</fullName>
    </alternativeName>
</protein>
<dbReference type="GO" id="GO:0030091">
    <property type="term" value="P:protein repair"/>
    <property type="evidence" value="ECO:0007669"/>
    <property type="project" value="InterPro"/>
</dbReference>
<proteinExistence type="inferred from homology"/>
<dbReference type="EC" id="1.8.4.12" evidence="3"/>
<evidence type="ECO:0000256" key="1">
    <source>
        <dbReference type="ARBA" id="ARBA00023002"/>
    </source>
</evidence>
<dbReference type="InterPro" id="IPR002579">
    <property type="entry name" value="Met_Sox_Rdtase_MsrB_dom"/>
</dbReference>
<dbReference type="SUPFAM" id="SSF51316">
    <property type="entry name" value="Mss4-like"/>
    <property type="match status" value="1"/>
</dbReference>
<feature type="compositionally biased region" description="Polar residues" evidence="4">
    <location>
        <begin position="16"/>
        <end position="27"/>
    </location>
</feature>
<dbReference type="GO" id="GO:0005737">
    <property type="term" value="C:cytoplasm"/>
    <property type="evidence" value="ECO:0007669"/>
    <property type="project" value="TreeGrafter"/>
</dbReference>
<dbReference type="GO" id="GO:0006979">
    <property type="term" value="P:response to oxidative stress"/>
    <property type="evidence" value="ECO:0007669"/>
    <property type="project" value="InterPro"/>
</dbReference>
<organism evidence="6 7">
    <name type="scientific">Acetobacterium bakii</name>
    <dbReference type="NCBI Taxonomy" id="52689"/>
    <lineage>
        <taxon>Bacteria</taxon>
        <taxon>Bacillati</taxon>
        <taxon>Bacillota</taxon>
        <taxon>Clostridia</taxon>
        <taxon>Eubacteriales</taxon>
        <taxon>Eubacteriaceae</taxon>
        <taxon>Acetobacterium</taxon>
    </lineage>
</organism>
<reference evidence="7" key="1">
    <citation type="submission" date="2015-07" db="EMBL/GenBank/DDBJ databases">
        <title>Draft genome sequence of Acetobacterium bakii DSM 8293, a potential psychrophilic chemical producer through syngas fermentation.</title>
        <authorList>
            <person name="Song Y."/>
            <person name="Hwang S."/>
            <person name="Cho B.-K."/>
        </authorList>
    </citation>
    <scope>NUCLEOTIDE SEQUENCE [LARGE SCALE GENOMIC DNA]</scope>
    <source>
        <strain evidence="7">DSM 8239</strain>
    </source>
</reference>
<dbReference type="PANTHER" id="PTHR10173:SF59">
    <property type="entry name" value="PEPTIDE METHIONINE SULFOXIDE REDUCTASE MSRA_MSRB"/>
    <property type="match status" value="1"/>
</dbReference>
<dbReference type="Proteomes" id="UP000036873">
    <property type="component" value="Unassembled WGS sequence"/>
</dbReference>
<dbReference type="EMBL" id="LGYO01000058">
    <property type="protein sequence ID" value="KNZ40487.1"/>
    <property type="molecule type" value="Genomic_DNA"/>
</dbReference>
<evidence type="ECO:0000256" key="4">
    <source>
        <dbReference type="SAM" id="MobiDB-lite"/>
    </source>
</evidence>
<comment type="caution">
    <text evidence="6">The sequence shown here is derived from an EMBL/GenBank/DDBJ whole genome shotgun (WGS) entry which is preliminary data.</text>
</comment>
<dbReference type="OrthoDB" id="4174719at2"/>
<evidence type="ECO:0000313" key="6">
    <source>
        <dbReference type="EMBL" id="KNZ40487.1"/>
    </source>
</evidence>
<keyword evidence="7" id="KW-1185">Reference proteome</keyword>
<dbReference type="Pfam" id="PF01641">
    <property type="entry name" value="SelR"/>
    <property type="match status" value="1"/>
</dbReference>
<dbReference type="InterPro" id="IPR011057">
    <property type="entry name" value="Mss4-like_sf"/>
</dbReference>
<evidence type="ECO:0000313" key="7">
    <source>
        <dbReference type="Proteomes" id="UP000036873"/>
    </source>
</evidence>
<evidence type="ECO:0000256" key="2">
    <source>
        <dbReference type="ARBA" id="ARBA00048488"/>
    </source>
</evidence>
<dbReference type="AlphaFoldDB" id="A0A0L6TWP6"/>
<comment type="catalytic activity">
    <reaction evidence="2 3">
        <text>L-methionyl-[protein] + [thioredoxin]-disulfide + H2O = L-methionyl-(R)-S-oxide-[protein] + [thioredoxin]-dithiol</text>
        <dbReference type="Rhea" id="RHEA:24164"/>
        <dbReference type="Rhea" id="RHEA-COMP:10698"/>
        <dbReference type="Rhea" id="RHEA-COMP:10700"/>
        <dbReference type="Rhea" id="RHEA-COMP:12313"/>
        <dbReference type="Rhea" id="RHEA-COMP:12314"/>
        <dbReference type="ChEBI" id="CHEBI:15377"/>
        <dbReference type="ChEBI" id="CHEBI:16044"/>
        <dbReference type="ChEBI" id="CHEBI:29950"/>
        <dbReference type="ChEBI" id="CHEBI:45764"/>
        <dbReference type="ChEBI" id="CHEBI:50058"/>
        <dbReference type="EC" id="1.8.4.12"/>
    </reaction>
</comment>
<dbReference type="PROSITE" id="PS51790">
    <property type="entry name" value="MSRB"/>
    <property type="match status" value="1"/>
</dbReference>
<accession>A0A0L6TWP6</accession>
<comment type="caution">
    <text evidence="3">Lacks conserved residue(s) required for the propagation of feature annotation.</text>
</comment>
<feature type="active site" description="Nucleophile" evidence="3">
    <location>
        <position position="120"/>
    </location>
</feature>
<dbReference type="GO" id="GO:0033743">
    <property type="term" value="F:peptide-methionine (R)-S-oxide reductase activity"/>
    <property type="evidence" value="ECO:0007669"/>
    <property type="project" value="UniProtKB-UniRule"/>
</dbReference>
<dbReference type="PANTHER" id="PTHR10173">
    <property type="entry name" value="METHIONINE SULFOXIDE REDUCTASE"/>
    <property type="match status" value="1"/>
</dbReference>
<dbReference type="HAMAP" id="MF_01400">
    <property type="entry name" value="MsrB"/>
    <property type="match status" value="1"/>
</dbReference>
<feature type="domain" description="MsrB" evidence="5">
    <location>
        <begin position="8"/>
        <end position="131"/>
    </location>
</feature>
<name>A0A0L6TWP6_9FIRM</name>
<dbReference type="STRING" id="52689.AKG39_17410"/>
<feature type="region of interest" description="Disordered" evidence="4">
    <location>
        <begin position="1"/>
        <end position="34"/>
    </location>
</feature>